<dbReference type="InterPro" id="IPR041492">
    <property type="entry name" value="HAD_2"/>
</dbReference>
<organism evidence="1 2">
    <name type="scientific">Ruminococcus flavefaciens</name>
    <dbReference type="NCBI Taxonomy" id="1265"/>
    <lineage>
        <taxon>Bacteria</taxon>
        <taxon>Bacillati</taxon>
        <taxon>Bacillota</taxon>
        <taxon>Clostridia</taxon>
        <taxon>Eubacteriales</taxon>
        <taxon>Oscillospiraceae</taxon>
        <taxon>Ruminococcus</taxon>
    </lineage>
</organism>
<dbReference type="SUPFAM" id="SSF56784">
    <property type="entry name" value="HAD-like"/>
    <property type="match status" value="1"/>
</dbReference>
<dbReference type="PANTHER" id="PTHR18901:SF38">
    <property type="entry name" value="PSEUDOURIDINE-5'-PHOSPHATASE"/>
    <property type="match status" value="1"/>
</dbReference>
<evidence type="ECO:0000313" key="1">
    <source>
        <dbReference type="EMBL" id="SFW53650.1"/>
    </source>
</evidence>
<dbReference type="InterPro" id="IPR036412">
    <property type="entry name" value="HAD-like_sf"/>
</dbReference>
<dbReference type="InterPro" id="IPR023214">
    <property type="entry name" value="HAD_sf"/>
</dbReference>
<proteinExistence type="predicted"/>
<gene>
    <name evidence="1" type="ORF">SAMN02910280_0308</name>
</gene>
<dbReference type="Gene3D" id="3.40.50.1000">
    <property type="entry name" value="HAD superfamily/HAD-like"/>
    <property type="match status" value="1"/>
</dbReference>
<dbReference type="NCBIfam" id="TIGR01509">
    <property type="entry name" value="HAD-SF-IA-v3"/>
    <property type="match status" value="1"/>
</dbReference>
<dbReference type="SFLD" id="SFLDS00003">
    <property type="entry name" value="Haloacid_Dehalogenase"/>
    <property type="match status" value="1"/>
</dbReference>
<dbReference type="PANTHER" id="PTHR18901">
    <property type="entry name" value="2-DEOXYGLUCOSE-6-PHOSPHATE PHOSPHATASE 2"/>
    <property type="match status" value="1"/>
</dbReference>
<dbReference type="SFLD" id="SFLDG01135">
    <property type="entry name" value="C1.5.6:_HAD__Beta-PGM__Phospha"/>
    <property type="match status" value="1"/>
</dbReference>
<dbReference type="RefSeq" id="WP_028515377.1">
    <property type="nucleotide sequence ID" value="NZ_CACVNT010000023.1"/>
</dbReference>
<dbReference type="InterPro" id="IPR023198">
    <property type="entry name" value="PGP-like_dom2"/>
</dbReference>
<dbReference type="EMBL" id="FPIP01000012">
    <property type="protein sequence ID" value="SFW53650.1"/>
    <property type="molecule type" value="Genomic_DNA"/>
</dbReference>
<accession>A0A1K1Q0W6</accession>
<dbReference type="InterPro" id="IPR006439">
    <property type="entry name" value="HAD-SF_hydro_IA"/>
</dbReference>
<dbReference type="CDD" id="cd07505">
    <property type="entry name" value="HAD_BPGM-like"/>
    <property type="match status" value="1"/>
</dbReference>
<evidence type="ECO:0000313" key="2">
    <source>
        <dbReference type="Proteomes" id="UP000183461"/>
    </source>
</evidence>
<protein>
    <submittedName>
        <fullName evidence="1">Haloacid dehalogenase superfamily, subfamily IA, variant 3 with third motif having DD or ED</fullName>
    </submittedName>
</protein>
<dbReference type="Proteomes" id="UP000183461">
    <property type="component" value="Unassembled WGS sequence"/>
</dbReference>
<dbReference type="Pfam" id="PF13419">
    <property type="entry name" value="HAD_2"/>
    <property type="match status" value="1"/>
</dbReference>
<dbReference type="Gene3D" id="1.10.150.240">
    <property type="entry name" value="Putative phosphatase, domain 2"/>
    <property type="match status" value="1"/>
</dbReference>
<reference evidence="1 2" key="1">
    <citation type="submission" date="2016-11" db="EMBL/GenBank/DDBJ databases">
        <authorList>
            <person name="Jaros S."/>
            <person name="Januszkiewicz K."/>
            <person name="Wedrychowicz H."/>
        </authorList>
    </citation>
    <scope>NUCLEOTIDE SEQUENCE [LARGE SCALE GENOMIC DNA]</scope>
    <source>
        <strain evidence="1 2">YL228</strain>
    </source>
</reference>
<dbReference type="AlphaFoldDB" id="A0A1K1Q0W6"/>
<dbReference type="SFLD" id="SFLDG01129">
    <property type="entry name" value="C1.5:_HAD__Beta-PGM__Phosphata"/>
    <property type="match status" value="1"/>
</dbReference>
<name>A0A1K1Q0W6_RUMFL</name>
<sequence>MLKGAIFDMDGLMIDTEKLYLKFWIQSAKDFGYDMKPEHVYAIRSMARKYSIPTLKGFLGEDCPTEEIRAHRTELMAEYINEHGLEVKKGLFELLYYLKGREIKMAVATATPRSRTTEYLEKIGAAKFFSAVICGDMVETGKPAPDIYLTAARELGLPPEECAAFEDSPNGIKAAHAAGCHAIMIPDMTQPDDEIKPLLSAVYENLGLAVDYFERSFGE</sequence>